<proteinExistence type="predicted"/>
<name>A0A939JA02_9BACT</name>
<evidence type="ECO:0000313" key="1">
    <source>
        <dbReference type="EMBL" id="MBO0357581.1"/>
    </source>
</evidence>
<accession>A0A939JA02</accession>
<comment type="caution">
    <text evidence="1">The sequence shown here is derived from an EMBL/GenBank/DDBJ whole genome shotgun (WGS) entry which is preliminary data.</text>
</comment>
<dbReference type="RefSeq" id="WP_022824248.1">
    <property type="nucleotide sequence ID" value="NZ_JAFLQZ010000003.1"/>
</dbReference>
<evidence type="ECO:0000313" key="2">
    <source>
        <dbReference type="Proteomes" id="UP000664144"/>
    </source>
</evidence>
<reference evidence="1" key="1">
    <citation type="submission" date="2021-03" db="EMBL/GenBank/DDBJ databases">
        <authorList>
            <person name="Kim M.K."/>
        </authorList>
    </citation>
    <scope>NUCLEOTIDE SEQUENCE</scope>
    <source>
        <strain evidence="1">BT186</strain>
    </source>
</reference>
<organism evidence="1 2">
    <name type="scientific">Hymenobacter telluris</name>
    <dbReference type="NCBI Taxonomy" id="2816474"/>
    <lineage>
        <taxon>Bacteria</taxon>
        <taxon>Pseudomonadati</taxon>
        <taxon>Bacteroidota</taxon>
        <taxon>Cytophagia</taxon>
        <taxon>Cytophagales</taxon>
        <taxon>Hymenobacteraceae</taxon>
        <taxon>Hymenobacter</taxon>
    </lineage>
</organism>
<sequence>MTNDLLGATIHALQNGLTSIPLSAAQDNTETWQQHLLQSGEPALQDVGREIGNLQSLLSSGNLNPEAIGASLSMLGSQTNQAAATATPDTQAQLRTLGDLLLQLGAKLGAA</sequence>
<keyword evidence="2" id="KW-1185">Reference proteome</keyword>
<dbReference type="AlphaFoldDB" id="A0A939JA02"/>
<protein>
    <submittedName>
        <fullName evidence="1">Uncharacterized protein</fullName>
    </submittedName>
</protein>
<gene>
    <name evidence="1" type="ORF">J0X19_06455</name>
</gene>
<dbReference type="EMBL" id="JAFLQZ010000003">
    <property type="protein sequence ID" value="MBO0357581.1"/>
    <property type="molecule type" value="Genomic_DNA"/>
</dbReference>
<dbReference type="Proteomes" id="UP000664144">
    <property type="component" value="Unassembled WGS sequence"/>
</dbReference>